<feature type="signal peptide" evidence="1">
    <location>
        <begin position="1"/>
        <end position="17"/>
    </location>
</feature>
<dbReference type="InterPro" id="IPR028301">
    <property type="entry name" value="V8_his_AS"/>
</dbReference>
<dbReference type="PANTHER" id="PTHR22939">
    <property type="entry name" value="SERINE PROTEASE FAMILY S1C HTRA-RELATED"/>
    <property type="match status" value="1"/>
</dbReference>
<dbReference type="EMBL" id="JARJFB010000153">
    <property type="protein sequence ID" value="MEA0971500.1"/>
    <property type="molecule type" value="Genomic_DNA"/>
</dbReference>
<evidence type="ECO:0000313" key="2">
    <source>
        <dbReference type="EMBL" id="MEA0971500.1"/>
    </source>
</evidence>
<feature type="chain" id="PRO_5045765114" evidence="1">
    <location>
        <begin position="18"/>
        <end position="244"/>
    </location>
</feature>
<dbReference type="PROSITE" id="PS00672">
    <property type="entry name" value="V8_HIS"/>
    <property type="match status" value="1"/>
</dbReference>
<protein>
    <submittedName>
        <fullName evidence="2">Trypsin-like peptidase domain-containing protein</fullName>
    </submittedName>
</protein>
<dbReference type="InterPro" id="IPR001940">
    <property type="entry name" value="Peptidase_S1C"/>
</dbReference>
<organism evidence="2 3">
    <name type="scientific">Candidatus Megaera venefica</name>
    <dbReference type="NCBI Taxonomy" id="2055910"/>
    <lineage>
        <taxon>Bacteria</taxon>
        <taxon>Pseudomonadati</taxon>
        <taxon>Pseudomonadota</taxon>
        <taxon>Alphaproteobacteria</taxon>
        <taxon>Rickettsiales</taxon>
        <taxon>Rickettsiaceae</taxon>
        <taxon>Candidatus Megaera</taxon>
    </lineage>
</organism>
<dbReference type="Pfam" id="PF13365">
    <property type="entry name" value="Trypsin_2"/>
    <property type="match status" value="1"/>
</dbReference>
<keyword evidence="1" id="KW-0732">Signal</keyword>
<sequence>MLKYAIFFIITSTVAHASDWDNLRFKNLQPGKSYPITIGSGFFVNQDTIVTNKHVVENCLNIAVRGAVKPTLVKLMLFDDKLDLATLKSPSPPMRVPYLRNNHSEINIGDILFSIGYPLERGESGNYIILEAKVLNTRKDTDTGFTHIEFTDNVNHGNSGGPLLDKNSNLVGVVTAKLVYKYSDPNIPPKNVALAIGVEGLINFLKRSNVPYASSSSYDIFTNYHVDRLTKDYVVNIHCIQNGK</sequence>
<evidence type="ECO:0000256" key="1">
    <source>
        <dbReference type="SAM" id="SignalP"/>
    </source>
</evidence>
<dbReference type="RefSeq" id="WP_322777406.1">
    <property type="nucleotide sequence ID" value="NZ_JARJFB010000153.1"/>
</dbReference>
<gene>
    <name evidence="2" type="ORF">Megvenef_01479</name>
</gene>
<comment type="caution">
    <text evidence="2">The sequence shown here is derived from an EMBL/GenBank/DDBJ whole genome shotgun (WGS) entry which is preliminary data.</text>
</comment>
<name>A0ABU5NEB4_9RICK</name>
<dbReference type="PANTHER" id="PTHR22939:SF129">
    <property type="entry name" value="SERINE PROTEASE HTRA2, MITOCHONDRIAL"/>
    <property type="match status" value="1"/>
</dbReference>
<accession>A0ABU5NEB4</accession>
<keyword evidence="3" id="KW-1185">Reference proteome</keyword>
<dbReference type="InterPro" id="IPR009003">
    <property type="entry name" value="Peptidase_S1_PA"/>
</dbReference>
<reference evidence="2 3" key="1">
    <citation type="submission" date="2023-03" db="EMBL/GenBank/DDBJ databases">
        <title>Host association and intracellularity evolved multiple times independently in the Rickettsiales.</title>
        <authorList>
            <person name="Castelli M."/>
            <person name="Nardi T."/>
            <person name="Gammuto L."/>
            <person name="Bellinzona G."/>
            <person name="Sabaneyeva E."/>
            <person name="Potekhin A."/>
            <person name="Serra V."/>
            <person name="Petroni G."/>
            <person name="Sassera D."/>
        </authorList>
    </citation>
    <scope>NUCLEOTIDE SEQUENCE [LARGE SCALE GENOMIC DNA]</scope>
    <source>
        <strain evidence="2 3">Sr 2-6</strain>
    </source>
</reference>
<dbReference type="Gene3D" id="2.40.10.10">
    <property type="entry name" value="Trypsin-like serine proteases"/>
    <property type="match status" value="2"/>
</dbReference>
<dbReference type="Proteomes" id="UP001291687">
    <property type="component" value="Unassembled WGS sequence"/>
</dbReference>
<evidence type="ECO:0000313" key="3">
    <source>
        <dbReference type="Proteomes" id="UP001291687"/>
    </source>
</evidence>
<dbReference type="SUPFAM" id="SSF50494">
    <property type="entry name" value="Trypsin-like serine proteases"/>
    <property type="match status" value="1"/>
</dbReference>
<proteinExistence type="predicted"/>
<dbReference type="PRINTS" id="PR00834">
    <property type="entry name" value="PROTEASES2C"/>
</dbReference>
<dbReference type="InterPro" id="IPR043504">
    <property type="entry name" value="Peptidase_S1_PA_chymotrypsin"/>
</dbReference>